<protein>
    <submittedName>
        <fullName evidence="1">Uncharacterized protein</fullName>
    </submittedName>
</protein>
<sequence>MTYGMLLHGILLDVLFRKTGIVAK</sequence>
<reference evidence="1" key="2">
    <citation type="journal article" date="2015" name="Data Brief">
        <title>Shoot transcriptome of the giant reed, Arundo donax.</title>
        <authorList>
            <person name="Barrero R.A."/>
            <person name="Guerrero F.D."/>
            <person name="Moolhuijzen P."/>
            <person name="Goolsby J.A."/>
            <person name="Tidwell J."/>
            <person name="Bellgard S.E."/>
            <person name="Bellgard M.I."/>
        </authorList>
    </citation>
    <scope>NUCLEOTIDE SEQUENCE</scope>
    <source>
        <tissue evidence="1">Shoot tissue taken approximately 20 cm above the soil surface</tissue>
    </source>
</reference>
<evidence type="ECO:0000313" key="1">
    <source>
        <dbReference type="EMBL" id="JAD56423.1"/>
    </source>
</evidence>
<dbReference type="EMBL" id="GBRH01241472">
    <property type="protein sequence ID" value="JAD56423.1"/>
    <property type="molecule type" value="Transcribed_RNA"/>
</dbReference>
<name>A0A0A9B2P2_ARUDO</name>
<organism evidence="1">
    <name type="scientific">Arundo donax</name>
    <name type="common">Giant reed</name>
    <name type="synonym">Donax arundinaceus</name>
    <dbReference type="NCBI Taxonomy" id="35708"/>
    <lineage>
        <taxon>Eukaryota</taxon>
        <taxon>Viridiplantae</taxon>
        <taxon>Streptophyta</taxon>
        <taxon>Embryophyta</taxon>
        <taxon>Tracheophyta</taxon>
        <taxon>Spermatophyta</taxon>
        <taxon>Magnoliopsida</taxon>
        <taxon>Liliopsida</taxon>
        <taxon>Poales</taxon>
        <taxon>Poaceae</taxon>
        <taxon>PACMAD clade</taxon>
        <taxon>Arundinoideae</taxon>
        <taxon>Arundineae</taxon>
        <taxon>Arundo</taxon>
    </lineage>
</organism>
<proteinExistence type="predicted"/>
<accession>A0A0A9B2P2</accession>
<reference evidence="1" key="1">
    <citation type="submission" date="2014-09" db="EMBL/GenBank/DDBJ databases">
        <authorList>
            <person name="Magalhaes I.L.F."/>
            <person name="Oliveira U."/>
            <person name="Santos F.R."/>
            <person name="Vidigal T.H.D.A."/>
            <person name="Brescovit A.D."/>
            <person name="Santos A.J."/>
        </authorList>
    </citation>
    <scope>NUCLEOTIDE SEQUENCE</scope>
    <source>
        <tissue evidence="1">Shoot tissue taken approximately 20 cm above the soil surface</tissue>
    </source>
</reference>
<dbReference type="AlphaFoldDB" id="A0A0A9B2P2"/>